<reference evidence="2" key="1">
    <citation type="submission" date="2022-09" db="EMBL/GenBank/DDBJ databases">
        <title>Aureispira anguillicida sp. nov., isolated from Leptocephalus of Japanese eel Anguilla japonica.</title>
        <authorList>
            <person name="Yuasa K."/>
            <person name="Mekata T."/>
            <person name="Ikunari K."/>
        </authorList>
    </citation>
    <scope>NUCLEOTIDE SEQUENCE</scope>
    <source>
        <strain evidence="2">EL160426</strain>
    </source>
</reference>
<evidence type="ECO:0000313" key="2">
    <source>
        <dbReference type="EMBL" id="BDS13414.1"/>
    </source>
</evidence>
<evidence type="ECO:0000313" key="3">
    <source>
        <dbReference type="Proteomes" id="UP001060919"/>
    </source>
</evidence>
<proteinExistence type="predicted"/>
<keyword evidence="1" id="KW-0472">Membrane</keyword>
<dbReference type="EMBL" id="AP026867">
    <property type="protein sequence ID" value="BDS13414.1"/>
    <property type="molecule type" value="Genomic_DNA"/>
</dbReference>
<organism evidence="2 3">
    <name type="scientific">Aureispira anguillae</name>
    <dbReference type="NCBI Taxonomy" id="2864201"/>
    <lineage>
        <taxon>Bacteria</taxon>
        <taxon>Pseudomonadati</taxon>
        <taxon>Bacteroidota</taxon>
        <taxon>Saprospiria</taxon>
        <taxon>Saprospirales</taxon>
        <taxon>Saprospiraceae</taxon>
        <taxon>Aureispira</taxon>
    </lineage>
</organism>
<gene>
    <name evidence="2" type="ORF">AsAng_0041510</name>
</gene>
<dbReference type="Proteomes" id="UP001060919">
    <property type="component" value="Chromosome"/>
</dbReference>
<sequence length="76" mass="8753">MIIINFTRPAIIAYQMKPKNETLRQEKLNYLTGNPPKEKIDTLPMENRPQKQDSLSIASLMVLLGVALLFVFVFFN</sequence>
<keyword evidence="3" id="KW-1185">Reference proteome</keyword>
<keyword evidence="1" id="KW-0812">Transmembrane</keyword>
<keyword evidence="1" id="KW-1133">Transmembrane helix</keyword>
<accession>A0A915YI34</accession>
<evidence type="ECO:0000256" key="1">
    <source>
        <dbReference type="SAM" id="Phobius"/>
    </source>
</evidence>
<name>A0A915YI34_9BACT</name>
<dbReference type="RefSeq" id="WP_264788687.1">
    <property type="nucleotide sequence ID" value="NZ_AP026867.1"/>
</dbReference>
<dbReference type="KEGG" id="aup:AsAng_0041510"/>
<protein>
    <submittedName>
        <fullName evidence="2">Uncharacterized protein</fullName>
    </submittedName>
</protein>
<feature type="transmembrane region" description="Helical" evidence="1">
    <location>
        <begin position="55"/>
        <end position="75"/>
    </location>
</feature>
<dbReference type="AlphaFoldDB" id="A0A915YI34"/>